<dbReference type="EMBL" id="UNSC01000003">
    <property type="protein sequence ID" value="SZD72494.1"/>
    <property type="molecule type" value="Genomic_DNA"/>
</dbReference>
<dbReference type="Pfam" id="PF00754">
    <property type="entry name" value="F5_F8_type_C"/>
    <property type="match status" value="1"/>
</dbReference>
<feature type="active site" description="Proton donor" evidence="6">
    <location>
        <position position="336"/>
    </location>
</feature>
<evidence type="ECO:0000256" key="6">
    <source>
        <dbReference type="PIRSR" id="PIRSR625705-1"/>
    </source>
</evidence>
<proteinExistence type="inferred from homology"/>
<dbReference type="InterPro" id="IPR029018">
    <property type="entry name" value="Hex-like_dom2"/>
</dbReference>
<evidence type="ECO:0000313" key="11">
    <source>
        <dbReference type="Proteomes" id="UP000262142"/>
    </source>
</evidence>
<dbReference type="SUPFAM" id="SSF55545">
    <property type="entry name" value="beta-N-acetylhexosaminidase-like domain"/>
    <property type="match status" value="1"/>
</dbReference>
<dbReference type="Gene3D" id="3.20.20.80">
    <property type="entry name" value="Glycosidases"/>
    <property type="match status" value="1"/>
</dbReference>
<accession>A0A383TY19</accession>
<dbReference type="OrthoDB" id="9763537at2"/>
<evidence type="ECO:0000256" key="1">
    <source>
        <dbReference type="ARBA" id="ARBA00001231"/>
    </source>
</evidence>
<dbReference type="Pfam" id="PF02838">
    <property type="entry name" value="Glyco_hydro_20b"/>
    <property type="match status" value="1"/>
</dbReference>
<keyword evidence="11" id="KW-1185">Reference proteome</keyword>
<dbReference type="Proteomes" id="UP000262142">
    <property type="component" value="Unassembled WGS sequence"/>
</dbReference>
<dbReference type="Gene3D" id="3.30.379.10">
    <property type="entry name" value="Chitobiase/beta-hexosaminidase domain 2-like"/>
    <property type="match status" value="1"/>
</dbReference>
<dbReference type="RefSeq" id="WP_119059268.1">
    <property type="nucleotide sequence ID" value="NZ_UNSC01000003.1"/>
</dbReference>
<dbReference type="SUPFAM" id="SSF49785">
    <property type="entry name" value="Galactose-binding domain-like"/>
    <property type="match status" value="1"/>
</dbReference>
<comment type="similarity">
    <text evidence="2">Belongs to the glycosyl hydrolase 20 family.</text>
</comment>
<dbReference type="GO" id="GO:0005975">
    <property type="term" value="P:carbohydrate metabolic process"/>
    <property type="evidence" value="ECO:0007669"/>
    <property type="project" value="InterPro"/>
</dbReference>
<dbReference type="InterPro" id="IPR017853">
    <property type="entry name" value="GH"/>
</dbReference>
<feature type="domain" description="Glycoside hydrolase family 20 catalytic" evidence="7">
    <location>
        <begin position="156"/>
        <end position="504"/>
    </location>
</feature>
<dbReference type="InterPro" id="IPR000421">
    <property type="entry name" value="FA58C"/>
</dbReference>
<evidence type="ECO:0000256" key="4">
    <source>
        <dbReference type="ARBA" id="ARBA00022801"/>
    </source>
</evidence>
<protein>
    <recommendedName>
        <fullName evidence="3">beta-N-acetylhexosaminidase</fullName>
        <ecNumber evidence="3">3.2.1.52</ecNumber>
    </recommendedName>
</protein>
<feature type="domain" description="Beta-hexosaminidase bacterial type N-terminal" evidence="9">
    <location>
        <begin position="25"/>
        <end position="152"/>
    </location>
</feature>
<name>A0A383TY19_9FLAO</name>
<evidence type="ECO:0000259" key="7">
    <source>
        <dbReference type="Pfam" id="PF00728"/>
    </source>
</evidence>
<dbReference type="SUPFAM" id="SSF51445">
    <property type="entry name" value="(Trans)glycosidases"/>
    <property type="match status" value="1"/>
</dbReference>
<dbReference type="InterPro" id="IPR025705">
    <property type="entry name" value="Beta_hexosaminidase_sua/sub"/>
</dbReference>
<dbReference type="Pfam" id="PF00728">
    <property type="entry name" value="Glyco_hydro_20"/>
    <property type="match status" value="1"/>
</dbReference>
<gene>
    <name evidence="10" type="primary">exo I_2</name>
    <name evidence="10" type="ORF">SAMEA104719789_00943</name>
</gene>
<dbReference type="GO" id="GO:0030203">
    <property type="term" value="P:glycosaminoglycan metabolic process"/>
    <property type="evidence" value="ECO:0007669"/>
    <property type="project" value="TreeGrafter"/>
</dbReference>
<evidence type="ECO:0000256" key="5">
    <source>
        <dbReference type="ARBA" id="ARBA00023295"/>
    </source>
</evidence>
<dbReference type="InterPro" id="IPR026876">
    <property type="entry name" value="Fn3_assoc_repeat"/>
</dbReference>
<evidence type="ECO:0000256" key="3">
    <source>
        <dbReference type="ARBA" id="ARBA00012663"/>
    </source>
</evidence>
<dbReference type="CDD" id="cd06563">
    <property type="entry name" value="GH20_chitobiase-like"/>
    <property type="match status" value="1"/>
</dbReference>
<evidence type="ECO:0000256" key="2">
    <source>
        <dbReference type="ARBA" id="ARBA00006285"/>
    </source>
</evidence>
<dbReference type="InterPro" id="IPR015883">
    <property type="entry name" value="Glyco_hydro_20_cat"/>
</dbReference>
<evidence type="ECO:0000259" key="8">
    <source>
        <dbReference type="Pfam" id="PF00754"/>
    </source>
</evidence>
<dbReference type="Gene3D" id="2.60.120.260">
    <property type="entry name" value="Galactose-binding domain-like"/>
    <property type="match status" value="1"/>
</dbReference>
<dbReference type="PRINTS" id="PR00738">
    <property type="entry name" value="GLHYDRLASE20"/>
</dbReference>
<dbReference type="Pfam" id="PF13287">
    <property type="entry name" value="Fn3_assoc"/>
    <property type="match status" value="1"/>
</dbReference>
<keyword evidence="5 10" id="KW-0326">Glycosidase</keyword>
<sequence length="768" mass="87694">MKINFLILFSFFLSLTIFAQKKSVGIIPEPKEIKLLNGSFEFTPQTIIYFTDDNQRGAVEQLQYLFSKSGEFVLKATKMKPSKNFISLEKNQNLEKEAYRLSVKPNQIAIEASTVIGFSHAVASLRQLLPVQVESKTLQKMKWKIPAMEIKDEPRFAWRGLMLDVSRHFFPKEYILKTLDRMALLKLNTFHWHLVDDQGWRIEIKKYPKLTEIGAWRVDHENLHWNNRPDQKPSEKATYGGFYTQEEIKEVVAYAEKLGITVVPEIEMPAHVSSAIAAYPWLSCTEEKITVPPGGVWPIVHIYDPGKESTFEFLENVLAEVMQLFPSEYIHIGGDEATKTKWETCKTTQDRMKQLGIEDVDELQSYMIKRIEEYLNKHGRKIIGWDEILEGGLAPRAAVMSWRGMKGGIEAAQSGHDVVMTPGVLYFDGPQGMPDVEPQAFGSMKTLGKVYDFEPIPAELNQEEGKHILGPQANLWAEYIHTTEHSEYMLYPRLFALSEIAWSPVSTRNKKEFYQKTLSMMKRWDLLGINYAKSIFDVTGSVKVNQEKEKKQVILDLNNEFPGEKEIRYTIDDADLSGKSPKFFKPLEINKTSTIRAGLFIDGKLAGKVYKKNIEIHKAINAKVSYEPYAHKSYTGQGEKTMTNITRGSLDFHDGQWQAWLNDDVTLTLDLGQEKEINQVKIGAMENQGSGIYYPIGAQVWVSEDGVDYISVGKFTRPYADNGYAEITDFAFDFEPTKARYIKVFVDNLGKAPYGGDAWMFVDEILVN</sequence>
<dbReference type="AlphaFoldDB" id="A0A383TY19"/>
<comment type="catalytic activity">
    <reaction evidence="1">
        <text>Hydrolysis of terminal non-reducing N-acetyl-D-hexosamine residues in N-acetyl-beta-D-hexosaminides.</text>
        <dbReference type="EC" id="3.2.1.52"/>
    </reaction>
</comment>
<reference evidence="10 11" key="1">
    <citation type="submission" date="2018-09" db="EMBL/GenBank/DDBJ databases">
        <authorList>
            <consortium name="Pathogen Informatics"/>
        </authorList>
    </citation>
    <scope>NUCLEOTIDE SEQUENCE [LARGE SCALE GENOMIC DNA]</scope>
    <source>
        <strain evidence="10 11">OH-22767</strain>
    </source>
</reference>
<evidence type="ECO:0000313" key="10">
    <source>
        <dbReference type="EMBL" id="SZD72494.1"/>
    </source>
</evidence>
<organism evidence="10 11">
    <name type="scientific">Candidatus Ornithobacterium hominis</name>
    <dbReference type="NCBI Taxonomy" id="2497989"/>
    <lineage>
        <taxon>Bacteria</taxon>
        <taxon>Pseudomonadati</taxon>
        <taxon>Bacteroidota</taxon>
        <taxon>Flavobacteriia</taxon>
        <taxon>Flavobacteriales</taxon>
        <taxon>Weeksellaceae</taxon>
        <taxon>Ornithobacterium</taxon>
    </lineage>
</organism>
<dbReference type="PANTHER" id="PTHR22600">
    <property type="entry name" value="BETA-HEXOSAMINIDASE"/>
    <property type="match status" value="1"/>
</dbReference>
<feature type="domain" description="F5/8 type C" evidence="8">
    <location>
        <begin position="641"/>
        <end position="747"/>
    </location>
</feature>
<dbReference type="InterPro" id="IPR008979">
    <property type="entry name" value="Galactose-bd-like_sf"/>
</dbReference>
<dbReference type="EC" id="3.2.1.52" evidence="3"/>
<dbReference type="GO" id="GO:0016020">
    <property type="term" value="C:membrane"/>
    <property type="evidence" value="ECO:0007669"/>
    <property type="project" value="TreeGrafter"/>
</dbReference>
<dbReference type="PANTHER" id="PTHR22600:SF57">
    <property type="entry name" value="BETA-N-ACETYLHEXOSAMINIDASE"/>
    <property type="match status" value="1"/>
</dbReference>
<evidence type="ECO:0000259" key="9">
    <source>
        <dbReference type="Pfam" id="PF02838"/>
    </source>
</evidence>
<dbReference type="GO" id="GO:0004563">
    <property type="term" value="F:beta-N-acetylhexosaminidase activity"/>
    <property type="evidence" value="ECO:0007669"/>
    <property type="project" value="UniProtKB-EC"/>
</dbReference>
<keyword evidence="4 10" id="KW-0378">Hydrolase</keyword>
<dbReference type="InterPro" id="IPR015882">
    <property type="entry name" value="HEX_bac_N"/>
</dbReference>